<dbReference type="PANTHER" id="PTHR13147:SF5">
    <property type="entry name" value="FOUR-JOINTED BOX PROTEIN 1"/>
    <property type="match status" value="1"/>
</dbReference>
<keyword evidence="1" id="KW-0812">Transmembrane</keyword>
<dbReference type="eggNOG" id="ENOG502QUJ4">
    <property type="taxonomic scope" value="Eukaryota"/>
</dbReference>
<dbReference type="InterPro" id="IPR024868">
    <property type="entry name" value="FJX1/FJ"/>
</dbReference>
<keyword evidence="1" id="KW-1133">Transmembrane helix</keyword>
<dbReference type="PANTHER" id="PTHR13147">
    <property type="entry name" value="FOUR-JOINTED BOX PROTEIN 1"/>
    <property type="match status" value="1"/>
</dbReference>
<evidence type="ECO:0000256" key="1">
    <source>
        <dbReference type="SAM" id="Phobius"/>
    </source>
</evidence>
<dbReference type="STRING" id="7739.C3Z7R4"/>
<feature type="domain" description="Death" evidence="2">
    <location>
        <begin position="49"/>
        <end position="91"/>
    </location>
</feature>
<organism>
    <name type="scientific">Branchiostoma floridae</name>
    <name type="common">Florida lancelet</name>
    <name type="synonym">Amphioxus</name>
    <dbReference type="NCBI Taxonomy" id="7739"/>
    <lineage>
        <taxon>Eukaryota</taxon>
        <taxon>Metazoa</taxon>
        <taxon>Chordata</taxon>
        <taxon>Cephalochordata</taxon>
        <taxon>Leptocardii</taxon>
        <taxon>Amphioxiformes</taxon>
        <taxon>Branchiostomatidae</taxon>
        <taxon>Branchiostoma</taxon>
    </lineage>
</organism>
<evidence type="ECO:0000313" key="3">
    <source>
        <dbReference type="EMBL" id="EEN51419.1"/>
    </source>
</evidence>
<dbReference type="GO" id="GO:0007165">
    <property type="term" value="P:signal transduction"/>
    <property type="evidence" value="ECO:0007669"/>
    <property type="project" value="InterPro"/>
</dbReference>
<accession>C3Z7R4</accession>
<dbReference type="EMBL" id="GG666591">
    <property type="protein sequence ID" value="EEN51419.1"/>
    <property type="molecule type" value="Genomic_DNA"/>
</dbReference>
<protein>
    <recommendedName>
        <fullName evidence="2">Death domain-containing protein</fullName>
    </recommendedName>
</protein>
<feature type="transmembrane region" description="Helical" evidence="1">
    <location>
        <begin position="179"/>
        <end position="205"/>
    </location>
</feature>
<sequence>MQAEWVEIANNLTPTECGWFLTALRVVSYELPKDMFESSADMTRIESPEDCLSLLRAWRREDGQRMDWPHILLRLRQINRPDVADRISDEVAEVQKHDVNKLFLSNPFHDMIKHHRSTFLVEHADDRTPPNGQREAMGARSKRHLHWRVKPLHIGQHAIKILAQEENAKSQRKKDGESAWLVAMVVVPCAVVAMTTVLLGILWAYMYWKHGDETRPSERPVIPTLHLSPEDSNETTPPERLVIPALHLSPEDDGNESGAWTCPTHDVMDECPICQYLVTSVNVTDSLSSLSPSPMRWFTIAEHPLSFTMKLYQQGNYREAGGRNSIGPQLGLLLICVYVFVTVPAVYLMAQTFEQTEETRSVRSNIPEPLSVFTENTSHQRPGPITPTTAKPIRATIGTTGGLQSVMERRVTLENRHGFPIVEDDIFWSRELENALPKGFSEMEDDAWMDRTRKSQVTSIHRATWRTCGQGKNKHVRLADGTAACARYRHPFALQIQGELYSYYLGRLLGIDHVPPVVLAVVNGTAPLWSPVAPLLPHMQWEQGVLVALIRWIDYLQRGKMPVTLLEGEVSGQDRRLLAMGELQLLELVQWSDLIILDYITANSDRVASNQDAADLNNDPVQMRNYIHNLQKSQRDGSIWLIDNESGLIDGYMLLQDKRNGDRFTRFHRFMLDRMCLFRRSTVKRVEELHSLGTGAAEFLLRTVAHHEPLAGLLPPVPPKIHLDRTLADRIAHVYNRIRHCMLANMSPMY</sequence>
<dbReference type="AlphaFoldDB" id="C3Z7R4"/>
<gene>
    <name evidence="3" type="ORF">BRAFLDRAFT_69237</name>
</gene>
<feature type="transmembrane region" description="Helical" evidence="1">
    <location>
        <begin position="330"/>
        <end position="350"/>
    </location>
</feature>
<keyword evidence="1" id="KW-0472">Membrane</keyword>
<evidence type="ECO:0000259" key="2">
    <source>
        <dbReference type="PROSITE" id="PS50017"/>
    </source>
</evidence>
<name>C3Z7R4_BRAFL</name>
<reference evidence="3" key="1">
    <citation type="journal article" date="2008" name="Nature">
        <title>The amphioxus genome and the evolution of the chordate karyotype.</title>
        <authorList>
            <consortium name="US DOE Joint Genome Institute (JGI-PGF)"/>
            <person name="Putnam N.H."/>
            <person name="Butts T."/>
            <person name="Ferrier D.E.K."/>
            <person name="Furlong R.F."/>
            <person name="Hellsten U."/>
            <person name="Kawashima T."/>
            <person name="Robinson-Rechavi M."/>
            <person name="Shoguchi E."/>
            <person name="Terry A."/>
            <person name="Yu J.-K."/>
            <person name="Benito-Gutierrez E.L."/>
            <person name="Dubchak I."/>
            <person name="Garcia-Fernandez J."/>
            <person name="Gibson-Brown J.J."/>
            <person name="Grigoriev I.V."/>
            <person name="Horton A.C."/>
            <person name="de Jong P.J."/>
            <person name="Jurka J."/>
            <person name="Kapitonov V.V."/>
            <person name="Kohara Y."/>
            <person name="Kuroki Y."/>
            <person name="Lindquist E."/>
            <person name="Lucas S."/>
            <person name="Osoegawa K."/>
            <person name="Pennacchio L.A."/>
            <person name="Salamov A.A."/>
            <person name="Satou Y."/>
            <person name="Sauka-Spengler T."/>
            <person name="Schmutz J."/>
            <person name="Shin-I T."/>
            <person name="Toyoda A."/>
            <person name="Bronner-Fraser M."/>
            <person name="Fujiyama A."/>
            <person name="Holland L.Z."/>
            <person name="Holland P.W.H."/>
            <person name="Satoh N."/>
            <person name="Rokhsar D.S."/>
        </authorList>
    </citation>
    <scope>NUCLEOTIDE SEQUENCE [LARGE SCALE GENOMIC DNA]</scope>
    <source>
        <strain evidence="3">S238N-H82</strain>
        <tissue evidence="3">Testes</tissue>
    </source>
</reference>
<dbReference type="PRINTS" id="PR02072">
    <property type="entry name" value="4JOINTEDBOX1"/>
</dbReference>
<proteinExistence type="predicted"/>
<dbReference type="InterPro" id="IPR000488">
    <property type="entry name" value="Death_dom"/>
</dbReference>
<dbReference type="PROSITE" id="PS50017">
    <property type="entry name" value="DEATH_DOMAIN"/>
    <property type="match status" value="1"/>
</dbReference>
<dbReference type="InParanoid" id="C3Z7R4"/>